<evidence type="ECO:0000256" key="6">
    <source>
        <dbReference type="ARBA" id="ARBA00022889"/>
    </source>
</evidence>
<reference evidence="9 10" key="1">
    <citation type="journal article" date="2007" name="Nature">
        <title>The medaka draft genome and insights into vertebrate genome evolution.</title>
        <authorList>
            <person name="Kasahara M."/>
            <person name="Naruse K."/>
            <person name="Sasaki S."/>
            <person name="Nakatani Y."/>
            <person name="Qu W."/>
            <person name="Ahsan B."/>
            <person name="Yamada T."/>
            <person name="Nagayasu Y."/>
            <person name="Doi K."/>
            <person name="Kasai Y."/>
            <person name="Jindo T."/>
            <person name="Kobayashi D."/>
            <person name="Shimada A."/>
            <person name="Toyoda A."/>
            <person name="Kuroki Y."/>
            <person name="Fujiyama A."/>
            <person name="Sasaki T."/>
            <person name="Shimizu A."/>
            <person name="Asakawa S."/>
            <person name="Shimizu N."/>
            <person name="Hashimoto S."/>
            <person name="Yang J."/>
            <person name="Lee Y."/>
            <person name="Matsushima K."/>
            <person name="Sugano S."/>
            <person name="Sakaizumi M."/>
            <person name="Narita T."/>
            <person name="Ohishi K."/>
            <person name="Haga S."/>
            <person name="Ohta F."/>
            <person name="Nomoto H."/>
            <person name="Nogata K."/>
            <person name="Morishita T."/>
            <person name="Endo T."/>
            <person name="Shin-I T."/>
            <person name="Takeda H."/>
            <person name="Morishita S."/>
            <person name="Kohara Y."/>
        </authorList>
    </citation>
    <scope>NUCLEOTIDE SEQUENCE [LARGE SCALE GENOMIC DNA]</scope>
    <source>
        <strain evidence="9 10">Hd-rR</strain>
    </source>
</reference>
<feature type="domain" description="VWFA" evidence="8">
    <location>
        <begin position="1"/>
        <end position="162"/>
    </location>
</feature>
<dbReference type="Gene3D" id="3.40.50.410">
    <property type="entry name" value="von Willebrand factor, type A domain"/>
    <property type="match status" value="3"/>
</dbReference>
<dbReference type="FunFam" id="3.40.50.410:FF:000003">
    <property type="entry name" value="Collagen type VI alpha 3 chain"/>
    <property type="match status" value="3"/>
</dbReference>
<dbReference type="GO" id="GO:0005581">
    <property type="term" value="C:collagen trimer"/>
    <property type="evidence" value="ECO:0007669"/>
    <property type="project" value="UniProtKB-KW"/>
</dbReference>
<evidence type="ECO:0000256" key="5">
    <source>
        <dbReference type="ARBA" id="ARBA00022737"/>
    </source>
</evidence>
<accession>A0A3B3IPL2</accession>
<feature type="domain" description="VWFA" evidence="8">
    <location>
        <begin position="202"/>
        <end position="377"/>
    </location>
</feature>
<evidence type="ECO:0000256" key="3">
    <source>
        <dbReference type="ARBA" id="ARBA00022530"/>
    </source>
</evidence>
<dbReference type="GO" id="GO:0005615">
    <property type="term" value="C:extracellular space"/>
    <property type="evidence" value="ECO:0000318"/>
    <property type="project" value="GO_Central"/>
</dbReference>
<keyword evidence="3" id="KW-0272">Extracellular matrix</keyword>
<dbReference type="GeneTree" id="ENSGT00940000156462"/>
<keyword evidence="2" id="KW-0964">Secreted</keyword>
<reference evidence="9" key="3">
    <citation type="submission" date="2025-09" db="UniProtKB">
        <authorList>
            <consortium name="Ensembl"/>
        </authorList>
    </citation>
    <scope>IDENTIFICATION</scope>
    <source>
        <strain evidence="9">Hd-rR</strain>
    </source>
</reference>
<proteinExistence type="predicted"/>
<dbReference type="PANTHER" id="PTHR24020:SF13">
    <property type="entry name" value="COLLAGEN ALPHA-3(VI) CHAIN"/>
    <property type="match status" value="1"/>
</dbReference>
<dbReference type="GO" id="GO:0007155">
    <property type="term" value="P:cell adhesion"/>
    <property type="evidence" value="ECO:0007669"/>
    <property type="project" value="UniProtKB-KW"/>
</dbReference>
<protein>
    <recommendedName>
        <fullName evidence="8">VWFA domain-containing protein</fullName>
    </recommendedName>
</protein>
<organism evidence="9 10">
    <name type="scientific">Oryzias latipes</name>
    <name type="common">Japanese rice fish</name>
    <name type="synonym">Japanese killifish</name>
    <dbReference type="NCBI Taxonomy" id="8090"/>
    <lineage>
        <taxon>Eukaryota</taxon>
        <taxon>Metazoa</taxon>
        <taxon>Chordata</taxon>
        <taxon>Craniata</taxon>
        <taxon>Vertebrata</taxon>
        <taxon>Euteleostomi</taxon>
        <taxon>Actinopterygii</taxon>
        <taxon>Neopterygii</taxon>
        <taxon>Teleostei</taxon>
        <taxon>Neoteleostei</taxon>
        <taxon>Acanthomorphata</taxon>
        <taxon>Ovalentaria</taxon>
        <taxon>Atherinomorphae</taxon>
        <taxon>Beloniformes</taxon>
        <taxon>Adrianichthyidae</taxon>
        <taxon>Oryziinae</taxon>
        <taxon>Oryzias</taxon>
    </lineage>
</organism>
<keyword evidence="10" id="KW-1185">Reference proteome</keyword>
<keyword evidence="6" id="KW-0130">Cell adhesion</keyword>
<evidence type="ECO:0000313" key="9">
    <source>
        <dbReference type="Ensembl" id="ENSORLP00000045854.1"/>
    </source>
</evidence>
<evidence type="ECO:0000256" key="1">
    <source>
        <dbReference type="ARBA" id="ARBA00004498"/>
    </source>
</evidence>
<evidence type="ECO:0000256" key="7">
    <source>
        <dbReference type="ARBA" id="ARBA00023119"/>
    </source>
</evidence>
<dbReference type="AlphaFoldDB" id="A0A3B3IPL2"/>
<sequence>MRSNFKTVIGFVERILEKLNVEENKDQVSVVQYSNEPTAEFFLNTHKTKQSVTDNVQALRHKGGRPLNTGAALSYVKDEIFASSSGSRRQQGVPQILILLTGGPSRDEIRDAVVNLKDVGVNTFVVGIKNADILEMQSVSQEPTKAFLVADSSSLTDIEQKLILAIGKSESPVNTSGSRGKNCFNANAQFDTLPASQMNIIDVVFLLDGSDDSQQRFPDITDFVERIVRDLDIDVNGDHVAVAQYSNSAEINFNLNRYVTEKDVLEAVQSLSHKGGYPNNIGAALKYVREHAFSPESGSRLKEGVPQILILLSGDRSRDDIRTPVKMIKETGIMVISIGTTDADTLELQTISKEPKFGKFFKVKETFLFQQKTLQAVTCYSKKKDVVFLIDGSFDSRSGFEEIRNFVKGIVEILKVGNNGDKVAVVQYSRVATVNFYLNSYSSRSDVLNSIRTIYHKFGRPLNTGKALEFVRDHVFAASVGGRPTESVLQYLFIFSGGRSGDDVRGPAHSLKKNGIVTFCFGTKNADTLEMQTISFTPAHYFFVPDYKSLQNIKESVKDRMEQSEEIAQIENVGKQ</sequence>
<dbReference type="InterPro" id="IPR050525">
    <property type="entry name" value="ECM_Assembly_Org"/>
</dbReference>
<dbReference type="InParanoid" id="A0A3B3IPL2"/>
<dbReference type="SUPFAM" id="SSF53300">
    <property type="entry name" value="vWA-like"/>
    <property type="match status" value="3"/>
</dbReference>
<dbReference type="STRING" id="8090.ENSORLP00000045854"/>
<dbReference type="PROSITE" id="PS50234">
    <property type="entry name" value="VWFA"/>
    <property type="match status" value="3"/>
</dbReference>
<name>A0A3B3IPL2_ORYLA</name>
<dbReference type="InterPro" id="IPR002035">
    <property type="entry name" value="VWF_A"/>
</dbReference>
<dbReference type="InterPro" id="IPR036465">
    <property type="entry name" value="vWFA_dom_sf"/>
</dbReference>
<evidence type="ECO:0000259" key="8">
    <source>
        <dbReference type="PROSITE" id="PS50234"/>
    </source>
</evidence>
<keyword evidence="4" id="KW-0732">Signal</keyword>
<dbReference type="Pfam" id="PF00092">
    <property type="entry name" value="VWA"/>
    <property type="match status" value="3"/>
</dbReference>
<feature type="domain" description="VWFA" evidence="8">
    <location>
        <begin position="385"/>
        <end position="557"/>
    </location>
</feature>
<evidence type="ECO:0000313" key="10">
    <source>
        <dbReference type="Proteomes" id="UP000001038"/>
    </source>
</evidence>
<dbReference type="Proteomes" id="UP000001038">
    <property type="component" value="Chromosome 21"/>
</dbReference>
<dbReference type="Ensembl" id="ENSORLT00000030920.1">
    <property type="protein sequence ID" value="ENSORLP00000045854.1"/>
    <property type="gene ID" value="ENSORLG00000024761.1"/>
</dbReference>
<keyword evidence="7" id="KW-0176">Collagen</keyword>
<dbReference type="Bgee" id="ENSORLG00000024761">
    <property type="expression patterns" value="Expressed in muscle tissue and 9 other cell types or tissues"/>
</dbReference>
<keyword evidence="5" id="KW-0677">Repeat</keyword>
<dbReference type="SMART" id="SM00327">
    <property type="entry name" value="VWA"/>
    <property type="match status" value="3"/>
</dbReference>
<comment type="subcellular location">
    <subcellularLocation>
        <location evidence="1">Secreted</location>
        <location evidence="1">Extracellular space</location>
        <location evidence="1">Extracellular matrix</location>
    </subcellularLocation>
</comment>
<dbReference type="PANTHER" id="PTHR24020">
    <property type="entry name" value="COLLAGEN ALPHA"/>
    <property type="match status" value="1"/>
</dbReference>
<evidence type="ECO:0000256" key="4">
    <source>
        <dbReference type="ARBA" id="ARBA00022729"/>
    </source>
</evidence>
<evidence type="ECO:0000256" key="2">
    <source>
        <dbReference type="ARBA" id="ARBA00022525"/>
    </source>
</evidence>
<reference evidence="9" key="2">
    <citation type="submission" date="2025-08" db="UniProtKB">
        <authorList>
            <consortium name="Ensembl"/>
        </authorList>
    </citation>
    <scope>IDENTIFICATION</scope>
    <source>
        <strain evidence="9">Hd-rR</strain>
    </source>
</reference>